<comment type="caution">
    <text evidence="9">The sequence shown here is derived from an EMBL/GenBank/DDBJ whole genome shotgun (WGS) entry which is preliminary data.</text>
</comment>
<evidence type="ECO:0000256" key="2">
    <source>
        <dbReference type="ARBA" id="ARBA00005046"/>
    </source>
</evidence>
<feature type="compositionally biased region" description="Low complexity" evidence="7">
    <location>
        <begin position="338"/>
        <end position="349"/>
    </location>
</feature>
<dbReference type="GO" id="GO:0006777">
    <property type="term" value="P:Mo-molybdopterin cofactor biosynthetic process"/>
    <property type="evidence" value="ECO:0007669"/>
    <property type="project" value="UniProtKB-UniRule"/>
</dbReference>
<gene>
    <name evidence="6" type="primary">moaC</name>
    <name evidence="9" type="ORF">BST26_18695</name>
</gene>
<dbReference type="AlphaFoldDB" id="A0A1X0CZ82"/>
<dbReference type="Pfam" id="PF01967">
    <property type="entry name" value="MoaC"/>
    <property type="match status" value="1"/>
</dbReference>
<sequence length="385" mass="38383">MAADELSHLRADGTAAMVDVGGKPVTARVAVAGATFITTPAVLAAVTAGTVGKGDVLATARIAGIMAAKRTAELIPLCHPLPLDRVAVDFRLHADRIEVTATTATTGRTGVEMEALTAVTVAGLTLHDMVKAMDPAAVLTDIALREKTGGKHGHWTRPGAETAPPPGRVALADTGTAIVLVSSTRIAAGERTDKTGPVIADWLRDRGFAVGDPRGVADADFAAALAAALAETPAVLISTGGTGPTNDDRVPEATAARLTMPMPGIAEAMRADGRRSTPFAALSRGLAGLAGSTFVVNLPGSTGGVADGLAVLGPLLDHLVGLAGGSARPEEEAELAEPAEPALAGSDHWVGGGGASGASADGAEGKLGPPHVPGPGTPGGPREHR</sequence>
<feature type="domain" description="MoaB/Mog" evidence="8">
    <location>
        <begin position="177"/>
        <end position="319"/>
    </location>
</feature>
<dbReference type="SMART" id="SM00852">
    <property type="entry name" value="MoCF_biosynth"/>
    <property type="match status" value="1"/>
</dbReference>
<comment type="catalytic activity">
    <reaction evidence="1 6">
        <text>(8S)-3',8-cyclo-7,8-dihydroguanosine 5'-triphosphate = cyclic pyranopterin phosphate + diphosphate</text>
        <dbReference type="Rhea" id="RHEA:49580"/>
        <dbReference type="ChEBI" id="CHEBI:33019"/>
        <dbReference type="ChEBI" id="CHEBI:59648"/>
        <dbReference type="ChEBI" id="CHEBI:131766"/>
        <dbReference type="EC" id="4.6.1.17"/>
    </reaction>
</comment>
<dbReference type="PANTHER" id="PTHR43764">
    <property type="entry name" value="MOLYBDENUM COFACTOR BIOSYNTHESIS"/>
    <property type="match status" value="1"/>
</dbReference>
<name>A0A1X0CZ82_9MYCO</name>
<dbReference type="NCBIfam" id="NF006870">
    <property type="entry name" value="PRK09364.1"/>
    <property type="match status" value="1"/>
</dbReference>
<dbReference type="Gene3D" id="3.30.70.640">
    <property type="entry name" value="Molybdopterin cofactor biosynthesis C (MoaC) domain"/>
    <property type="match status" value="1"/>
</dbReference>
<dbReference type="EMBL" id="MVHS01000062">
    <property type="protein sequence ID" value="ORA65388.1"/>
    <property type="molecule type" value="Genomic_DNA"/>
</dbReference>
<dbReference type="EC" id="4.6.1.17" evidence="3 6"/>
<dbReference type="NCBIfam" id="NF002947">
    <property type="entry name" value="PRK03604.1"/>
    <property type="match status" value="1"/>
</dbReference>
<dbReference type="InterPro" id="IPR002820">
    <property type="entry name" value="Mopterin_CF_biosynth-C_dom"/>
</dbReference>
<organism evidence="9 10">
    <name type="scientific">Mycolicibacterium insubricum</name>
    <dbReference type="NCBI Taxonomy" id="444597"/>
    <lineage>
        <taxon>Bacteria</taxon>
        <taxon>Bacillati</taxon>
        <taxon>Actinomycetota</taxon>
        <taxon>Actinomycetes</taxon>
        <taxon>Mycobacteriales</taxon>
        <taxon>Mycobacteriaceae</taxon>
        <taxon>Mycolicibacterium</taxon>
    </lineage>
</organism>
<evidence type="ECO:0000256" key="6">
    <source>
        <dbReference type="HAMAP-Rule" id="MF_01224"/>
    </source>
</evidence>
<keyword evidence="10" id="KW-1185">Reference proteome</keyword>
<feature type="active site" evidence="6">
    <location>
        <position position="128"/>
    </location>
</feature>
<feature type="binding site" evidence="6">
    <location>
        <begin position="113"/>
        <end position="114"/>
    </location>
    <ligand>
        <name>substrate</name>
    </ligand>
</feature>
<feature type="binding site" evidence="6">
    <location>
        <begin position="77"/>
        <end position="79"/>
    </location>
    <ligand>
        <name>substrate</name>
    </ligand>
</feature>
<accession>A0A1X0CZ82</accession>
<proteinExistence type="inferred from homology"/>
<evidence type="ECO:0000313" key="10">
    <source>
        <dbReference type="Proteomes" id="UP000192801"/>
    </source>
</evidence>
<dbReference type="Gene3D" id="3.40.980.10">
    <property type="entry name" value="MoaB/Mog-like domain"/>
    <property type="match status" value="1"/>
</dbReference>
<dbReference type="InterPro" id="IPR036522">
    <property type="entry name" value="MoaC_sf"/>
</dbReference>
<keyword evidence="5 6" id="KW-0456">Lyase</keyword>
<dbReference type="GO" id="GO:0061799">
    <property type="term" value="F:cyclic pyranopterin monophosphate synthase activity"/>
    <property type="evidence" value="ECO:0007669"/>
    <property type="project" value="UniProtKB-UniRule"/>
</dbReference>
<evidence type="ECO:0000313" key="9">
    <source>
        <dbReference type="EMBL" id="ORA65388.1"/>
    </source>
</evidence>
<dbReference type="UniPathway" id="UPA00344"/>
<comment type="subunit">
    <text evidence="6">Homohexamer; trimer of dimers.</text>
</comment>
<dbReference type="NCBIfam" id="TIGR00581">
    <property type="entry name" value="moaC"/>
    <property type="match status" value="1"/>
</dbReference>
<dbReference type="InterPro" id="IPR001453">
    <property type="entry name" value="MoaB/Mog_dom"/>
</dbReference>
<dbReference type="Proteomes" id="UP000192801">
    <property type="component" value="Unassembled WGS sequence"/>
</dbReference>
<evidence type="ECO:0000256" key="1">
    <source>
        <dbReference type="ARBA" id="ARBA00001637"/>
    </source>
</evidence>
<comment type="similarity">
    <text evidence="6">Belongs to the MoaC family.</text>
</comment>
<dbReference type="InterPro" id="IPR036425">
    <property type="entry name" value="MoaB/Mog-like_dom_sf"/>
</dbReference>
<dbReference type="InterPro" id="IPR023045">
    <property type="entry name" value="MoaC"/>
</dbReference>
<dbReference type="HAMAP" id="MF_01224_B">
    <property type="entry name" value="MoaC_B"/>
    <property type="match status" value="1"/>
</dbReference>
<evidence type="ECO:0000256" key="7">
    <source>
        <dbReference type="SAM" id="MobiDB-lite"/>
    </source>
</evidence>
<evidence type="ECO:0000256" key="3">
    <source>
        <dbReference type="ARBA" id="ARBA00012575"/>
    </source>
</evidence>
<comment type="pathway">
    <text evidence="2 6">Cofactor biosynthesis; molybdopterin biosynthesis.</text>
</comment>
<dbReference type="Pfam" id="PF00994">
    <property type="entry name" value="MoCF_biosynth"/>
    <property type="match status" value="1"/>
</dbReference>
<evidence type="ECO:0000256" key="5">
    <source>
        <dbReference type="ARBA" id="ARBA00023239"/>
    </source>
</evidence>
<comment type="function">
    <text evidence="6">Catalyzes the conversion of (8S)-3',8-cyclo-7,8-dihydroguanosine 5'-triphosphate to cyclic pyranopterin monophosphate (cPMP).</text>
</comment>
<dbReference type="PANTHER" id="PTHR43764:SF1">
    <property type="entry name" value="MOLYBDOPTERIN MOLYBDOTRANSFERASE"/>
    <property type="match status" value="1"/>
</dbReference>
<reference evidence="9 10" key="1">
    <citation type="submission" date="2016-12" db="EMBL/GenBank/DDBJ databases">
        <title>The new phylogeny of genus Mycobacterium.</title>
        <authorList>
            <person name="Tortoli E."/>
            <person name="Trovato A."/>
            <person name="Cirillo D.M."/>
        </authorList>
    </citation>
    <scope>NUCLEOTIDE SEQUENCE [LARGE SCALE GENOMIC DNA]</scope>
    <source>
        <strain evidence="9 10">DSM 45130</strain>
    </source>
</reference>
<protein>
    <recommendedName>
        <fullName evidence="3 6">Cyclic pyranopterin monophosphate synthase</fullName>
        <ecNumber evidence="3 6">4.6.1.17</ecNumber>
    </recommendedName>
    <alternativeName>
        <fullName evidence="6">Molybdenum cofactor biosynthesis protein C</fullName>
    </alternativeName>
</protein>
<keyword evidence="4 6" id="KW-0501">Molybdenum cofactor biosynthesis</keyword>
<dbReference type="SUPFAM" id="SSF55040">
    <property type="entry name" value="Molybdenum cofactor biosynthesis protein C, MoaC"/>
    <property type="match status" value="1"/>
</dbReference>
<dbReference type="SUPFAM" id="SSF53218">
    <property type="entry name" value="Molybdenum cofactor biosynthesis proteins"/>
    <property type="match status" value="1"/>
</dbReference>
<dbReference type="InterPro" id="IPR047594">
    <property type="entry name" value="MoaC_bact/euk"/>
</dbReference>
<feature type="region of interest" description="Disordered" evidence="7">
    <location>
        <begin position="327"/>
        <end position="385"/>
    </location>
</feature>
<dbReference type="InterPro" id="IPR051920">
    <property type="entry name" value="MPT_Adenylyltrnsfr/MoaC-Rel"/>
</dbReference>
<dbReference type="STRING" id="444597.BST26_18695"/>
<dbReference type="CDD" id="cd00886">
    <property type="entry name" value="MogA_MoaB"/>
    <property type="match status" value="1"/>
</dbReference>
<evidence type="ECO:0000256" key="4">
    <source>
        <dbReference type="ARBA" id="ARBA00023150"/>
    </source>
</evidence>
<dbReference type="OrthoDB" id="9794429at2"/>
<evidence type="ECO:0000259" key="8">
    <source>
        <dbReference type="SMART" id="SM00852"/>
    </source>
</evidence>